<dbReference type="Pfam" id="PF00722">
    <property type="entry name" value="Glyco_hydro_16"/>
    <property type="match status" value="1"/>
</dbReference>
<dbReference type="AlphaFoldDB" id="A0AA40CGJ9"/>
<feature type="chain" id="PRO_5041199885" evidence="1">
    <location>
        <begin position="19"/>
        <end position="286"/>
    </location>
</feature>
<name>A0AA40CGJ9_9PEZI</name>
<dbReference type="SUPFAM" id="SSF49899">
    <property type="entry name" value="Concanavalin A-like lectins/glucanases"/>
    <property type="match status" value="1"/>
</dbReference>
<dbReference type="InterPro" id="IPR013320">
    <property type="entry name" value="ConA-like_dom_sf"/>
</dbReference>
<reference evidence="3" key="1">
    <citation type="submission" date="2023-06" db="EMBL/GenBank/DDBJ databases">
        <title>Genome-scale phylogeny and comparative genomics of the fungal order Sordariales.</title>
        <authorList>
            <consortium name="Lawrence Berkeley National Laboratory"/>
            <person name="Hensen N."/>
            <person name="Bonometti L."/>
            <person name="Westerberg I."/>
            <person name="Brannstrom I.O."/>
            <person name="Guillou S."/>
            <person name="Cros-Aarteil S."/>
            <person name="Calhoun S."/>
            <person name="Haridas S."/>
            <person name="Kuo A."/>
            <person name="Mondo S."/>
            <person name="Pangilinan J."/>
            <person name="Riley R."/>
            <person name="LaButti K."/>
            <person name="Andreopoulos B."/>
            <person name="Lipzen A."/>
            <person name="Chen C."/>
            <person name="Yanf M."/>
            <person name="Daum C."/>
            <person name="Ng V."/>
            <person name="Clum A."/>
            <person name="Steindorff A."/>
            <person name="Ohm R."/>
            <person name="Martin F."/>
            <person name="Silar P."/>
            <person name="Natvig D."/>
            <person name="Lalanne C."/>
            <person name="Gautier V."/>
            <person name="Ament-velasquez S.L."/>
            <person name="Kruys A."/>
            <person name="Hutchinson M.I."/>
            <person name="Powell A.J."/>
            <person name="Barry K."/>
            <person name="Miller A.N."/>
            <person name="Grigoriev I.V."/>
            <person name="Debuchy R."/>
            <person name="Gladieux P."/>
            <person name="Thoren M.H."/>
            <person name="Johannesson H."/>
        </authorList>
    </citation>
    <scope>NUCLEOTIDE SEQUENCE</scope>
    <source>
        <strain evidence="3">SMH3391-2</strain>
    </source>
</reference>
<gene>
    <name evidence="3" type="ORF">B0T17DRAFT_485171</name>
</gene>
<sequence length="286" mass="31647">MRFPNILLLPALPTLISAWSPPSVAGYNLVWQDSFGGASGTLPNQNNWNILNTNLNVNNELETYRSSTRNVQTSGGGTLQLVPWRDSSVSGGWTSGRLESWYTFTPQDGKKTMAQAQIRFGANDPSTKQGIWPAFWLLGNSLRTTNVGWPACGELDILETVNGQLTGYGTTHCNVNPGGVCNESNGLSSSIRIPDQGWHTWTMVWDRTTGNWQTESITWYMDGQQFQQIKGSQINNWNVWSTLIYSPMFFILNVAVGGNWPGYPNGNTLDGYGAMMEVAYVAHYST</sequence>
<dbReference type="GO" id="GO:0005975">
    <property type="term" value="P:carbohydrate metabolic process"/>
    <property type="evidence" value="ECO:0007669"/>
    <property type="project" value="InterPro"/>
</dbReference>
<dbReference type="Proteomes" id="UP001174934">
    <property type="component" value="Unassembled WGS sequence"/>
</dbReference>
<dbReference type="PROSITE" id="PS51762">
    <property type="entry name" value="GH16_2"/>
    <property type="match status" value="1"/>
</dbReference>
<accession>A0AA40CGJ9</accession>
<dbReference type="Gene3D" id="2.60.120.200">
    <property type="match status" value="1"/>
</dbReference>
<protein>
    <submittedName>
        <fullName evidence="3">Secreted glucosidase</fullName>
    </submittedName>
</protein>
<dbReference type="EMBL" id="JAULSR010000001">
    <property type="protein sequence ID" value="KAK0636743.1"/>
    <property type="molecule type" value="Genomic_DNA"/>
</dbReference>
<organism evidence="3 4">
    <name type="scientific">Bombardia bombarda</name>
    <dbReference type="NCBI Taxonomy" id="252184"/>
    <lineage>
        <taxon>Eukaryota</taxon>
        <taxon>Fungi</taxon>
        <taxon>Dikarya</taxon>
        <taxon>Ascomycota</taxon>
        <taxon>Pezizomycotina</taxon>
        <taxon>Sordariomycetes</taxon>
        <taxon>Sordariomycetidae</taxon>
        <taxon>Sordariales</taxon>
        <taxon>Lasiosphaeriaceae</taxon>
        <taxon>Bombardia</taxon>
    </lineage>
</organism>
<keyword evidence="4" id="KW-1185">Reference proteome</keyword>
<dbReference type="InterPro" id="IPR000757">
    <property type="entry name" value="Beta-glucanase-like"/>
</dbReference>
<keyword evidence="1" id="KW-0732">Signal</keyword>
<comment type="caution">
    <text evidence="3">The sequence shown here is derived from an EMBL/GenBank/DDBJ whole genome shotgun (WGS) entry which is preliminary data.</text>
</comment>
<dbReference type="PANTHER" id="PTHR10963:SF60">
    <property type="entry name" value="GRAM-NEGATIVE BACTERIA-BINDING PROTEIN 1-RELATED"/>
    <property type="match status" value="1"/>
</dbReference>
<proteinExistence type="predicted"/>
<feature type="domain" description="GH16" evidence="2">
    <location>
        <begin position="33"/>
        <end position="286"/>
    </location>
</feature>
<evidence type="ECO:0000259" key="2">
    <source>
        <dbReference type="PROSITE" id="PS51762"/>
    </source>
</evidence>
<dbReference type="PANTHER" id="PTHR10963">
    <property type="entry name" value="GLYCOSYL HYDROLASE-RELATED"/>
    <property type="match status" value="1"/>
</dbReference>
<feature type="signal peptide" evidence="1">
    <location>
        <begin position="1"/>
        <end position="18"/>
    </location>
</feature>
<dbReference type="InterPro" id="IPR050546">
    <property type="entry name" value="Glycosyl_Hydrlase_16"/>
</dbReference>
<evidence type="ECO:0000313" key="4">
    <source>
        <dbReference type="Proteomes" id="UP001174934"/>
    </source>
</evidence>
<evidence type="ECO:0000313" key="3">
    <source>
        <dbReference type="EMBL" id="KAK0636743.1"/>
    </source>
</evidence>
<dbReference type="GO" id="GO:0004553">
    <property type="term" value="F:hydrolase activity, hydrolyzing O-glycosyl compounds"/>
    <property type="evidence" value="ECO:0007669"/>
    <property type="project" value="InterPro"/>
</dbReference>
<evidence type="ECO:0000256" key="1">
    <source>
        <dbReference type="SAM" id="SignalP"/>
    </source>
</evidence>
<dbReference type="CDD" id="cd02182">
    <property type="entry name" value="GH16_Strep_laminarinase_like"/>
    <property type="match status" value="1"/>
</dbReference>